<evidence type="ECO:0000313" key="1">
    <source>
        <dbReference type="EMBL" id="GFT28638.1"/>
    </source>
</evidence>
<comment type="caution">
    <text evidence="1">The sequence shown here is derived from an EMBL/GenBank/DDBJ whole genome shotgun (WGS) entry which is preliminary data.</text>
</comment>
<gene>
    <name evidence="1" type="ORF">NPIL_590201</name>
</gene>
<dbReference type="AlphaFoldDB" id="A0A8X6NRV5"/>
<protein>
    <submittedName>
        <fullName evidence="1">Uncharacterized protein</fullName>
    </submittedName>
</protein>
<sequence>MSETITEPCHVQCPDSILWLIINSIAVVFNELGGFNSTIEVFAPNVSRQESSCHHRALTPPHHGQVKIYLQMICFHFLFGYSKMYRVIYYTFDTLTQEGDLISR</sequence>
<dbReference type="EMBL" id="BMAW01012446">
    <property type="protein sequence ID" value="GFT28638.1"/>
    <property type="molecule type" value="Genomic_DNA"/>
</dbReference>
<reference evidence="1" key="1">
    <citation type="submission" date="2020-08" db="EMBL/GenBank/DDBJ databases">
        <title>Multicomponent nature underlies the extraordinary mechanical properties of spider dragline silk.</title>
        <authorList>
            <person name="Kono N."/>
            <person name="Nakamura H."/>
            <person name="Mori M."/>
            <person name="Yoshida Y."/>
            <person name="Ohtoshi R."/>
            <person name="Malay A.D."/>
            <person name="Moran D.A.P."/>
            <person name="Tomita M."/>
            <person name="Numata K."/>
            <person name="Arakawa K."/>
        </authorList>
    </citation>
    <scope>NUCLEOTIDE SEQUENCE</scope>
</reference>
<dbReference type="Proteomes" id="UP000887013">
    <property type="component" value="Unassembled WGS sequence"/>
</dbReference>
<proteinExistence type="predicted"/>
<accession>A0A8X6NRV5</accession>
<evidence type="ECO:0000313" key="2">
    <source>
        <dbReference type="Proteomes" id="UP000887013"/>
    </source>
</evidence>
<name>A0A8X6NRV5_NEPPI</name>
<organism evidence="1 2">
    <name type="scientific">Nephila pilipes</name>
    <name type="common">Giant wood spider</name>
    <name type="synonym">Nephila maculata</name>
    <dbReference type="NCBI Taxonomy" id="299642"/>
    <lineage>
        <taxon>Eukaryota</taxon>
        <taxon>Metazoa</taxon>
        <taxon>Ecdysozoa</taxon>
        <taxon>Arthropoda</taxon>
        <taxon>Chelicerata</taxon>
        <taxon>Arachnida</taxon>
        <taxon>Araneae</taxon>
        <taxon>Araneomorphae</taxon>
        <taxon>Entelegynae</taxon>
        <taxon>Araneoidea</taxon>
        <taxon>Nephilidae</taxon>
        <taxon>Nephila</taxon>
    </lineage>
</organism>
<keyword evidence="2" id="KW-1185">Reference proteome</keyword>